<evidence type="ECO:0000256" key="1">
    <source>
        <dbReference type="SAM" id="MobiDB-lite"/>
    </source>
</evidence>
<protein>
    <submittedName>
        <fullName evidence="2">Uncharacterized protein</fullName>
    </submittedName>
</protein>
<feature type="compositionally biased region" description="Gly residues" evidence="1">
    <location>
        <begin position="71"/>
        <end position="92"/>
    </location>
</feature>
<organism evidence="2 3">
    <name type="scientific">Sorangium cellulosum</name>
    <name type="common">Polyangium cellulosum</name>
    <dbReference type="NCBI Taxonomy" id="56"/>
    <lineage>
        <taxon>Bacteria</taxon>
        <taxon>Pseudomonadati</taxon>
        <taxon>Myxococcota</taxon>
        <taxon>Polyangia</taxon>
        <taxon>Polyangiales</taxon>
        <taxon>Polyangiaceae</taxon>
        <taxon>Sorangium</taxon>
    </lineage>
</organism>
<dbReference type="Proteomes" id="UP000075260">
    <property type="component" value="Unassembled WGS sequence"/>
</dbReference>
<sequence length="424" mass="43969">MFGLGCGPSSIIDDGPRPPRCVPGHTVSCACADGRTGAQVCGDDGAFEACQCLHGTSGSSGAGTASAGSGATTGGGATTGSGAGTGGGGVGGGDETRLSTGASVLIDAFVAEAGIIIVLADAVLLVDRAGEELARVDSAREITAAAFDGEILVVADRARFASYDLALAKITEGDLAEECASAVLVSDHRFVCGPTNDWDRIFTAYDARTGAFVASSDTYTYNGIPMRRIPGTDDFVTVTVDSSPSDFHLYSVLDTGEVQYVNESPYHGDFSVTDVYAFNGSPPTHLVTHEGLMLRIYGPRCSAAESSFDAECFVRDGALGTLLGAQRFVGMDNDAEGKLYGLVSVSGNLYFDPPCEAGCLVQRVDIASRTVESQRMHSLDMGAAVVVRHDPVSSALLVGYRLPGDYYFPGDPYPGFAVSLLDYE</sequence>
<proteinExistence type="predicted"/>
<dbReference type="AlphaFoldDB" id="A0A150QDA3"/>
<gene>
    <name evidence="2" type="ORF">BE15_29950</name>
</gene>
<name>A0A150QDA3_SORCE</name>
<dbReference type="SUPFAM" id="SSF50998">
    <property type="entry name" value="Quinoprotein alcohol dehydrogenase-like"/>
    <property type="match status" value="1"/>
</dbReference>
<dbReference type="EMBL" id="JEMA01000788">
    <property type="protein sequence ID" value="KYF65939.1"/>
    <property type="molecule type" value="Genomic_DNA"/>
</dbReference>
<feature type="region of interest" description="Disordered" evidence="1">
    <location>
        <begin position="63"/>
        <end position="92"/>
    </location>
</feature>
<dbReference type="InterPro" id="IPR011047">
    <property type="entry name" value="Quinoprotein_ADH-like_sf"/>
</dbReference>
<accession>A0A150QDA3</accession>
<evidence type="ECO:0000313" key="2">
    <source>
        <dbReference type="EMBL" id="KYF65939.1"/>
    </source>
</evidence>
<reference evidence="2 3" key="1">
    <citation type="submission" date="2014-02" db="EMBL/GenBank/DDBJ databases">
        <title>The small core and large imbalanced accessory genome model reveals a collaborative survival strategy of Sorangium cellulosum strains in nature.</title>
        <authorList>
            <person name="Han K."/>
            <person name="Peng R."/>
            <person name="Blom J."/>
            <person name="Li Y.-Z."/>
        </authorList>
    </citation>
    <scope>NUCLEOTIDE SEQUENCE [LARGE SCALE GENOMIC DNA]</scope>
    <source>
        <strain evidence="2 3">So0008-312</strain>
    </source>
</reference>
<comment type="caution">
    <text evidence="2">The sequence shown here is derived from an EMBL/GenBank/DDBJ whole genome shotgun (WGS) entry which is preliminary data.</text>
</comment>
<evidence type="ECO:0000313" key="3">
    <source>
        <dbReference type="Proteomes" id="UP000075260"/>
    </source>
</evidence>